<sequence>MTSQQQRLQQQRLQQRQKQRTATAPHPVDATRRVPNSLNSMFTKLSSWTKLDSRSRLRILDVILNCALLTPLAVLFQVSASGVQDALFLNRVSGHVGTALLLAIAFVIEFGCSFWQKYLASIRYVSERLPHDPSYVVTTRFYHFAIGFANVCHYRGLSDIYYYLLGYGSYAAIQATVSTIVVLSTLKCIRNILGPPLSVGVDVTIENFFEAGTLFRTRDDAHYRYFADHVSTVTVVTSLCFLHWIAVWAFFDCVIFPENTAVSVILSWLFGYVIVVMALLVEPLAVRFSRQLDARGGRSMKLLLEDAFLVLANSGVILVWRAHWIFFESLMYYFPIYSGQLDLTAFYGLAGSFLMMVMLHASATLILKGCDFDGELPEGRGVSFGIDYFGEFFKDHIARQEGAMVDGDAYKTEDLQRFSDLDQGWSNIRHKKTTS</sequence>
<feature type="transmembrane region" description="Helical" evidence="2">
    <location>
        <begin position="346"/>
        <end position="367"/>
    </location>
</feature>
<keyword evidence="2" id="KW-1133">Transmembrane helix</keyword>
<accession>A0AAD9J1E3</accession>
<reference evidence="3" key="1">
    <citation type="journal article" date="2023" name="Mol. Biol. Evol.">
        <title>Third-Generation Sequencing Reveals the Adaptive Role of the Epigenome in Three Deep-Sea Polychaetes.</title>
        <authorList>
            <person name="Perez M."/>
            <person name="Aroh O."/>
            <person name="Sun Y."/>
            <person name="Lan Y."/>
            <person name="Juniper S.K."/>
            <person name="Young C.R."/>
            <person name="Angers B."/>
            <person name="Qian P.Y."/>
        </authorList>
    </citation>
    <scope>NUCLEOTIDE SEQUENCE</scope>
    <source>
        <strain evidence="3">P08H-3</strain>
    </source>
</reference>
<keyword evidence="2" id="KW-0472">Membrane</keyword>
<dbReference type="InterPro" id="IPR032751">
    <property type="entry name" value="Fuseless"/>
</dbReference>
<dbReference type="PANTHER" id="PTHR35270">
    <property type="entry name" value="FUSELESS, ISOFORM A"/>
    <property type="match status" value="1"/>
</dbReference>
<gene>
    <name evidence="3" type="ORF">LSH36_777g02075</name>
</gene>
<dbReference type="Proteomes" id="UP001208570">
    <property type="component" value="Unassembled WGS sequence"/>
</dbReference>
<name>A0AAD9J1E3_9ANNE</name>
<dbReference type="PANTHER" id="PTHR35270:SF2">
    <property type="entry name" value="FUSELESS, ISOFORM A"/>
    <property type="match status" value="1"/>
</dbReference>
<feature type="compositionally biased region" description="Low complexity" evidence="1">
    <location>
        <begin position="1"/>
        <end position="16"/>
    </location>
</feature>
<dbReference type="Pfam" id="PF15993">
    <property type="entry name" value="Fuseless"/>
    <property type="match status" value="1"/>
</dbReference>
<proteinExistence type="predicted"/>
<evidence type="ECO:0000313" key="4">
    <source>
        <dbReference type="Proteomes" id="UP001208570"/>
    </source>
</evidence>
<feature type="region of interest" description="Disordered" evidence="1">
    <location>
        <begin position="1"/>
        <end position="34"/>
    </location>
</feature>
<organism evidence="3 4">
    <name type="scientific">Paralvinella palmiformis</name>
    <dbReference type="NCBI Taxonomy" id="53620"/>
    <lineage>
        <taxon>Eukaryota</taxon>
        <taxon>Metazoa</taxon>
        <taxon>Spiralia</taxon>
        <taxon>Lophotrochozoa</taxon>
        <taxon>Annelida</taxon>
        <taxon>Polychaeta</taxon>
        <taxon>Sedentaria</taxon>
        <taxon>Canalipalpata</taxon>
        <taxon>Terebellida</taxon>
        <taxon>Terebelliformia</taxon>
        <taxon>Alvinellidae</taxon>
        <taxon>Paralvinella</taxon>
    </lineage>
</organism>
<feature type="transmembrane region" description="Helical" evidence="2">
    <location>
        <begin position="307"/>
        <end position="326"/>
    </location>
</feature>
<feature type="transmembrane region" description="Helical" evidence="2">
    <location>
        <begin position="59"/>
        <end position="80"/>
    </location>
</feature>
<dbReference type="AlphaFoldDB" id="A0AAD9J1E3"/>
<feature type="transmembrane region" description="Helical" evidence="2">
    <location>
        <begin position="160"/>
        <end position="183"/>
    </location>
</feature>
<evidence type="ECO:0000313" key="3">
    <source>
        <dbReference type="EMBL" id="KAK2144195.1"/>
    </source>
</evidence>
<keyword evidence="2" id="KW-0812">Transmembrane</keyword>
<evidence type="ECO:0000256" key="1">
    <source>
        <dbReference type="SAM" id="MobiDB-lite"/>
    </source>
</evidence>
<feature type="transmembrane region" description="Helical" evidence="2">
    <location>
        <begin position="263"/>
        <end position="286"/>
    </location>
</feature>
<comment type="caution">
    <text evidence="3">The sequence shown here is derived from an EMBL/GenBank/DDBJ whole genome shotgun (WGS) entry which is preliminary data.</text>
</comment>
<dbReference type="EMBL" id="JAODUP010000777">
    <property type="protein sequence ID" value="KAK2144195.1"/>
    <property type="molecule type" value="Genomic_DNA"/>
</dbReference>
<feature type="transmembrane region" description="Helical" evidence="2">
    <location>
        <begin position="92"/>
        <end position="115"/>
    </location>
</feature>
<evidence type="ECO:0000256" key="2">
    <source>
        <dbReference type="SAM" id="Phobius"/>
    </source>
</evidence>
<feature type="transmembrane region" description="Helical" evidence="2">
    <location>
        <begin position="225"/>
        <end position="251"/>
    </location>
</feature>
<protein>
    <submittedName>
        <fullName evidence="3">Uncharacterized protein</fullName>
    </submittedName>
</protein>
<keyword evidence="4" id="KW-1185">Reference proteome</keyword>